<dbReference type="InterPro" id="IPR020568">
    <property type="entry name" value="Ribosomal_Su5_D2-typ_SF"/>
</dbReference>
<dbReference type="Pfam" id="PF08544">
    <property type="entry name" value="GHMP_kinases_C"/>
    <property type="match status" value="1"/>
</dbReference>
<sequence length="287" mass="30750">MPAVFAPAKINLYLHVTGRRDNGYHLLDSLTVFARDIADRLTFTPAPSFSLNITGPFADASNSGLMEDNLVLRAAKAVARACGRDDGFSITLEKNIPMGAGLGGGSADAAAAVRALEQLWGAELGDAERDALLLKLGADVPVCYRAATSRFEGIGDVVTPVDTALPEFHLLLLCPDAHTVTKDVFGAREKAFGERAADVPRGAGFEDFISWLSLTRNDLEDAAQALTPQIKEALNFLSELSGCRLARMSGSGSCVFGIFESAEACRIAAEDCRKFRPQWWAQATQIL</sequence>
<comment type="catalytic activity">
    <reaction evidence="9">
        <text>4-CDP-2-C-methyl-D-erythritol + ATP = 4-CDP-2-C-methyl-D-erythritol 2-phosphate + ADP + H(+)</text>
        <dbReference type="Rhea" id="RHEA:18437"/>
        <dbReference type="ChEBI" id="CHEBI:15378"/>
        <dbReference type="ChEBI" id="CHEBI:30616"/>
        <dbReference type="ChEBI" id="CHEBI:57823"/>
        <dbReference type="ChEBI" id="CHEBI:57919"/>
        <dbReference type="ChEBI" id="CHEBI:456216"/>
        <dbReference type="EC" id="2.7.1.148"/>
    </reaction>
</comment>
<evidence type="ECO:0000313" key="13">
    <source>
        <dbReference type="Proteomes" id="UP000249557"/>
    </source>
</evidence>
<evidence type="ECO:0000256" key="1">
    <source>
        <dbReference type="ARBA" id="ARBA00009684"/>
    </source>
</evidence>
<keyword evidence="7 9" id="KW-0067">ATP-binding</keyword>
<evidence type="ECO:0000313" key="12">
    <source>
        <dbReference type="EMBL" id="PZO88230.1"/>
    </source>
</evidence>
<comment type="function">
    <text evidence="9">Catalyzes the phosphorylation of the position 2 hydroxy group of 4-diphosphocytidyl-2C-methyl-D-erythritol.</text>
</comment>
<evidence type="ECO:0000256" key="5">
    <source>
        <dbReference type="ARBA" id="ARBA00022741"/>
    </source>
</evidence>
<dbReference type="GO" id="GO:0050515">
    <property type="term" value="F:4-(cytidine 5'-diphospho)-2-C-methyl-D-erythritol kinase activity"/>
    <property type="evidence" value="ECO:0007669"/>
    <property type="project" value="UniProtKB-UniRule"/>
</dbReference>
<accession>A0A2W5A127</accession>
<keyword evidence="5 9" id="KW-0547">Nucleotide-binding</keyword>
<dbReference type="EMBL" id="QFNK01000024">
    <property type="protein sequence ID" value="PZO88230.1"/>
    <property type="molecule type" value="Genomic_DNA"/>
</dbReference>
<comment type="similarity">
    <text evidence="1 9">Belongs to the GHMP kinase family. IspE subfamily.</text>
</comment>
<gene>
    <name evidence="9" type="primary">ispE</name>
    <name evidence="12" type="ORF">DI626_02260</name>
</gene>
<evidence type="ECO:0000259" key="10">
    <source>
        <dbReference type="Pfam" id="PF00288"/>
    </source>
</evidence>
<dbReference type="InterPro" id="IPR014721">
    <property type="entry name" value="Ribsml_uS5_D2-typ_fold_subgr"/>
</dbReference>
<evidence type="ECO:0000256" key="8">
    <source>
        <dbReference type="ARBA" id="ARBA00032554"/>
    </source>
</evidence>
<dbReference type="NCBIfam" id="NF011202">
    <property type="entry name" value="PRK14608.1"/>
    <property type="match status" value="1"/>
</dbReference>
<dbReference type="EC" id="2.7.1.148" evidence="2 9"/>
<dbReference type="PANTHER" id="PTHR43527:SF2">
    <property type="entry name" value="4-DIPHOSPHOCYTIDYL-2-C-METHYL-D-ERYTHRITOL KINASE, CHLOROPLASTIC"/>
    <property type="match status" value="1"/>
</dbReference>
<dbReference type="Gene3D" id="3.30.70.890">
    <property type="entry name" value="GHMP kinase, C-terminal domain"/>
    <property type="match status" value="1"/>
</dbReference>
<feature type="binding site" evidence="9">
    <location>
        <begin position="97"/>
        <end position="107"/>
    </location>
    <ligand>
        <name>ATP</name>
        <dbReference type="ChEBI" id="CHEBI:30616"/>
    </ligand>
</feature>
<dbReference type="PANTHER" id="PTHR43527">
    <property type="entry name" value="4-DIPHOSPHOCYTIDYL-2-C-METHYL-D-ERYTHRITOL KINASE, CHLOROPLASTIC"/>
    <property type="match status" value="1"/>
</dbReference>
<name>A0A2W5A127_9BACT</name>
<keyword evidence="4 9" id="KW-0808">Transferase</keyword>
<organism evidence="12 13">
    <name type="scientific">Micavibrio aeruginosavorus</name>
    <dbReference type="NCBI Taxonomy" id="349221"/>
    <lineage>
        <taxon>Bacteria</taxon>
        <taxon>Pseudomonadati</taxon>
        <taxon>Bdellovibrionota</taxon>
        <taxon>Bdellovibrionia</taxon>
        <taxon>Bdellovibrionales</taxon>
        <taxon>Pseudobdellovibrionaceae</taxon>
        <taxon>Micavibrio</taxon>
    </lineage>
</organism>
<comment type="pathway">
    <text evidence="9">Isoprenoid biosynthesis; isopentenyl diphosphate biosynthesis via DXP pathway; isopentenyl diphosphate from 1-deoxy-D-xylulose 5-phosphate: step 3/6.</text>
</comment>
<feature type="active site" evidence="9">
    <location>
        <position position="139"/>
    </location>
</feature>
<proteinExistence type="inferred from homology"/>
<evidence type="ECO:0000256" key="6">
    <source>
        <dbReference type="ARBA" id="ARBA00022777"/>
    </source>
</evidence>
<dbReference type="InterPro" id="IPR006204">
    <property type="entry name" value="GHMP_kinase_N_dom"/>
</dbReference>
<dbReference type="GO" id="GO:0005524">
    <property type="term" value="F:ATP binding"/>
    <property type="evidence" value="ECO:0007669"/>
    <property type="project" value="UniProtKB-UniRule"/>
</dbReference>
<evidence type="ECO:0000259" key="11">
    <source>
        <dbReference type="Pfam" id="PF08544"/>
    </source>
</evidence>
<dbReference type="Pfam" id="PF00288">
    <property type="entry name" value="GHMP_kinases_N"/>
    <property type="match status" value="1"/>
</dbReference>
<dbReference type="GO" id="GO:0019288">
    <property type="term" value="P:isopentenyl diphosphate biosynthetic process, methylerythritol 4-phosphate pathway"/>
    <property type="evidence" value="ECO:0007669"/>
    <property type="project" value="UniProtKB-UniRule"/>
</dbReference>
<protein>
    <recommendedName>
        <fullName evidence="3 9">4-diphosphocytidyl-2-C-methyl-D-erythritol kinase</fullName>
        <shortName evidence="9">CMK</shortName>
        <ecNumber evidence="2 9">2.7.1.148</ecNumber>
    </recommendedName>
    <alternativeName>
        <fullName evidence="8 9">4-(cytidine-5'-diphospho)-2-C-methyl-D-erythritol kinase</fullName>
    </alternativeName>
</protein>
<dbReference type="UniPathway" id="UPA00056">
    <property type="reaction ID" value="UER00094"/>
</dbReference>
<dbReference type="SUPFAM" id="SSF54211">
    <property type="entry name" value="Ribosomal protein S5 domain 2-like"/>
    <property type="match status" value="1"/>
</dbReference>
<dbReference type="PIRSF" id="PIRSF010376">
    <property type="entry name" value="IspE"/>
    <property type="match status" value="1"/>
</dbReference>
<dbReference type="HAMAP" id="MF_00061">
    <property type="entry name" value="IspE"/>
    <property type="match status" value="1"/>
</dbReference>
<keyword evidence="6 9" id="KW-0418">Kinase</keyword>
<keyword evidence="9" id="KW-0414">Isoprene biosynthesis</keyword>
<feature type="domain" description="GHMP kinase N-terminal" evidence="10">
    <location>
        <begin position="69"/>
        <end position="144"/>
    </location>
</feature>
<dbReference type="InterPro" id="IPR004424">
    <property type="entry name" value="IspE"/>
</dbReference>
<evidence type="ECO:0000256" key="2">
    <source>
        <dbReference type="ARBA" id="ARBA00012052"/>
    </source>
</evidence>
<evidence type="ECO:0000256" key="9">
    <source>
        <dbReference type="HAMAP-Rule" id="MF_00061"/>
    </source>
</evidence>
<dbReference type="NCBIfam" id="TIGR00154">
    <property type="entry name" value="ispE"/>
    <property type="match status" value="1"/>
</dbReference>
<dbReference type="SUPFAM" id="SSF55060">
    <property type="entry name" value="GHMP Kinase, C-terminal domain"/>
    <property type="match status" value="1"/>
</dbReference>
<dbReference type="Gene3D" id="3.30.230.10">
    <property type="match status" value="1"/>
</dbReference>
<feature type="domain" description="GHMP kinase C-terminal" evidence="11">
    <location>
        <begin position="214"/>
        <end position="266"/>
    </location>
</feature>
<evidence type="ECO:0000256" key="3">
    <source>
        <dbReference type="ARBA" id="ARBA00017473"/>
    </source>
</evidence>
<dbReference type="InterPro" id="IPR013750">
    <property type="entry name" value="GHMP_kinase_C_dom"/>
</dbReference>
<dbReference type="GO" id="GO:0016114">
    <property type="term" value="P:terpenoid biosynthetic process"/>
    <property type="evidence" value="ECO:0007669"/>
    <property type="project" value="UniProtKB-UniRule"/>
</dbReference>
<reference evidence="12 13" key="1">
    <citation type="submission" date="2017-08" db="EMBL/GenBank/DDBJ databases">
        <title>Infants hospitalized years apart are colonized by the same room-sourced microbial strains.</title>
        <authorList>
            <person name="Brooks B."/>
            <person name="Olm M.R."/>
            <person name="Firek B.A."/>
            <person name="Baker R."/>
            <person name="Thomas B.C."/>
            <person name="Morowitz M.J."/>
            <person name="Banfield J.F."/>
        </authorList>
    </citation>
    <scope>NUCLEOTIDE SEQUENCE [LARGE SCALE GENOMIC DNA]</scope>
    <source>
        <strain evidence="12">S2_018_000_R2_104</strain>
    </source>
</reference>
<evidence type="ECO:0000256" key="7">
    <source>
        <dbReference type="ARBA" id="ARBA00022840"/>
    </source>
</evidence>
<feature type="active site" evidence="9">
    <location>
        <position position="9"/>
    </location>
</feature>
<dbReference type="InterPro" id="IPR036554">
    <property type="entry name" value="GHMP_kinase_C_sf"/>
</dbReference>
<evidence type="ECO:0000256" key="4">
    <source>
        <dbReference type="ARBA" id="ARBA00022679"/>
    </source>
</evidence>
<comment type="caution">
    <text evidence="12">The sequence shown here is derived from an EMBL/GenBank/DDBJ whole genome shotgun (WGS) entry which is preliminary data.</text>
</comment>
<dbReference type="Proteomes" id="UP000249557">
    <property type="component" value="Unassembled WGS sequence"/>
</dbReference>
<dbReference type="AlphaFoldDB" id="A0A2W5A127"/>